<evidence type="ECO:0000313" key="1">
    <source>
        <dbReference type="EMBL" id="RAW15618.1"/>
    </source>
</evidence>
<accession>A0A329QYA1</accession>
<gene>
    <name evidence="1" type="ORF">DPM12_08185</name>
</gene>
<name>A0A329QYA1_9ACTN</name>
<dbReference type="InterPro" id="IPR036379">
    <property type="entry name" value="A-amylase_inhib_sf"/>
</dbReference>
<keyword evidence="2" id="KW-1185">Reference proteome</keyword>
<dbReference type="Proteomes" id="UP000250462">
    <property type="component" value="Unassembled WGS sequence"/>
</dbReference>
<reference evidence="1 2" key="1">
    <citation type="submission" date="2018-06" db="EMBL/GenBank/DDBJ databases">
        <title>Phytoactinopolyspora halophila sp. nov., a novel halophilic actinomycete isolated from a saline soil in China.</title>
        <authorList>
            <person name="Tang S.-K."/>
        </authorList>
    </citation>
    <scope>NUCLEOTIDE SEQUENCE [LARGE SCALE GENOMIC DNA]</scope>
    <source>
        <strain evidence="1 2">YIM 96934</strain>
    </source>
</reference>
<comment type="caution">
    <text evidence="1">The sequence shown here is derived from an EMBL/GenBank/DDBJ whole genome shotgun (WGS) entry which is preliminary data.</text>
</comment>
<dbReference type="Gene3D" id="2.60.40.20">
    <property type="entry name" value="Alpha-amylase inhibitor"/>
    <property type="match status" value="1"/>
</dbReference>
<dbReference type="GO" id="GO:0015066">
    <property type="term" value="F:alpha-amylase inhibitor activity"/>
    <property type="evidence" value="ECO:0007669"/>
    <property type="project" value="InterPro"/>
</dbReference>
<proteinExistence type="predicted"/>
<sequence length="90" mass="9919">MGQEVPTSVDPDGFLPNLAAADPAPTCFVTDPDENFYSKWVDVISNCIGNYRVKAIVAFGPDSSCHYTLSGDQWRHTWYTPGSFDGLVRC</sequence>
<organism evidence="1 2">
    <name type="scientific">Phytoactinopolyspora halophila</name>
    <dbReference type="NCBI Taxonomy" id="1981511"/>
    <lineage>
        <taxon>Bacteria</taxon>
        <taxon>Bacillati</taxon>
        <taxon>Actinomycetota</taxon>
        <taxon>Actinomycetes</taxon>
        <taxon>Jiangellales</taxon>
        <taxon>Jiangellaceae</taxon>
        <taxon>Phytoactinopolyspora</taxon>
    </lineage>
</organism>
<protein>
    <submittedName>
        <fullName evidence="1">Uncharacterized protein</fullName>
    </submittedName>
</protein>
<evidence type="ECO:0000313" key="2">
    <source>
        <dbReference type="Proteomes" id="UP000250462"/>
    </source>
</evidence>
<dbReference type="EMBL" id="QMIG01000005">
    <property type="protein sequence ID" value="RAW15618.1"/>
    <property type="molecule type" value="Genomic_DNA"/>
</dbReference>
<dbReference type="AlphaFoldDB" id="A0A329QYA1"/>